<dbReference type="GO" id="GO:0019752">
    <property type="term" value="P:carboxylic acid metabolic process"/>
    <property type="evidence" value="ECO:0007669"/>
    <property type="project" value="UniProtKB-ARBA"/>
</dbReference>
<gene>
    <name evidence="9" type="ORF">ACFQGH_18605</name>
</gene>
<dbReference type="RefSeq" id="WP_340605786.1">
    <property type="nucleotide sequence ID" value="NZ_JBBMXV010000007.1"/>
</dbReference>
<evidence type="ECO:0000259" key="6">
    <source>
        <dbReference type="Pfam" id="PF00205"/>
    </source>
</evidence>
<dbReference type="InterPro" id="IPR012001">
    <property type="entry name" value="Thiamin_PyroP_enz_TPP-bd_dom"/>
</dbReference>
<evidence type="ECO:0000256" key="4">
    <source>
        <dbReference type="RuleBase" id="RU362132"/>
    </source>
</evidence>
<dbReference type="EMBL" id="JBHSXQ010000007">
    <property type="protein sequence ID" value="MFC6907196.1"/>
    <property type="molecule type" value="Genomic_DNA"/>
</dbReference>
<evidence type="ECO:0000313" key="10">
    <source>
        <dbReference type="Proteomes" id="UP001596312"/>
    </source>
</evidence>
<dbReference type="GO" id="GO:0006520">
    <property type="term" value="P:amino acid metabolic process"/>
    <property type="evidence" value="ECO:0007669"/>
    <property type="project" value="UniProtKB-ARBA"/>
</dbReference>
<dbReference type="Pfam" id="PF02775">
    <property type="entry name" value="TPP_enzyme_C"/>
    <property type="match status" value="1"/>
</dbReference>
<dbReference type="Pfam" id="PF00205">
    <property type="entry name" value="TPP_enzyme_M"/>
    <property type="match status" value="1"/>
</dbReference>
<evidence type="ECO:0000256" key="3">
    <source>
        <dbReference type="ARBA" id="ARBA00023052"/>
    </source>
</evidence>
<dbReference type="AlphaFoldDB" id="A0ABD5V911"/>
<dbReference type="Gene3D" id="3.40.50.970">
    <property type="match status" value="2"/>
</dbReference>
<comment type="similarity">
    <text evidence="2 4">Belongs to the TPP enzyme family.</text>
</comment>
<organism evidence="9 10">
    <name type="scientific">Halalkalicoccus tibetensis</name>
    <dbReference type="NCBI Taxonomy" id="175632"/>
    <lineage>
        <taxon>Archaea</taxon>
        <taxon>Methanobacteriati</taxon>
        <taxon>Methanobacteriota</taxon>
        <taxon>Stenosarchaea group</taxon>
        <taxon>Halobacteria</taxon>
        <taxon>Halobacteriales</taxon>
        <taxon>Halococcaceae</taxon>
        <taxon>Halalkalicoccus</taxon>
    </lineage>
</organism>
<feature type="compositionally biased region" description="Polar residues" evidence="5">
    <location>
        <begin position="568"/>
        <end position="578"/>
    </location>
</feature>
<evidence type="ECO:0000256" key="2">
    <source>
        <dbReference type="ARBA" id="ARBA00007812"/>
    </source>
</evidence>
<evidence type="ECO:0000313" key="9">
    <source>
        <dbReference type="EMBL" id="MFC6907196.1"/>
    </source>
</evidence>
<evidence type="ECO:0000259" key="8">
    <source>
        <dbReference type="Pfam" id="PF02776"/>
    </source>
</evidence>
<dbReference type="InterPro" id="IPR000399">
    <property type="entry name" value="TPP-bd_CS"/>
</dbReference>
<evidence type="ECO:0000259" key="7">
    <source>
        <dbReference type="Pfam" id="PF02775"/>
    </source>
</evidence>
<keyword evidence="3 4" id="KW-0786">Thiamine pyrophosphate</keyword>
<accession>A0ABD5V911</accession>
<dbReference type="InterPro" id="IPR011766">
    <property type="entry name" value="TPP_enzyme_TPP-bd"/>
</dbReference>
<dbReference type="SUPFAM" id="SSF52518">
    <property type="entry name" value="Thiamin diphosphate-binding fold (THDP-binding)"/>
    <property type="match status" value="2"/>
</dbReference>
<evidence type="ECO:0000256" key="1">
    <source>
        <dbReference type="ARBA" id="ARBA00001964"/>
    </source>
</evidence>
<feature type="domain" description="Thiamine pyrophosphate enzyme N-terminal TPP-binding" evidence="8">
    <location>
        <begin position="21"/>
        <end position="131"/>
    </location>
</feature>
<dbReference type="InterPro" id="IPR045229">
    <property type="entry name" value="TPP_enz"/>
</dbReference>
<comment type="cofactor">
    <cofactor evidence="1">
        <name>thiamine diphosphate</name>
        <dbReference type="ChEBI" id="CHEBI:58937"/>
    </cofactor>
</comment>
<dbReference type="PANTHER" id="PTHR18968:SF13">
    <property type="entry name" value="ACETOLACTATE SYNTHASE CATALYTIC SUBUNIT, MITOCHONDRIAL"/>
    <property type="match status" value="1"/>
</dbReference>
<proteinExistence type="inferred from homology"/>
<sequence>MQQKADRESMTERDNAGEKRRGSDYLYEALVDSGIKILVGLPGTQTLPLDRTVAERDEMQYVMARHETAIPHIAWGYYESGGDIAATITIPGPGETNAMHGLKNAFNDCVPIVHISADSDPDDRGKSPIHELEPETFDHVVKSNYRIERSVDFLGKIRDGIETAQTPPFGPIRLGIPSSLLDSEFTTMDGIASSSGTSTTYENEYQMAVERLNDAERPVVYIGGGARRSTGSKSAIKNLVNHLNSPVVSTYKGKGVFPEDDPRFMGVTGSHLPAGAKDVLRSADTVLALGTDFDGVTTSNWALPLGDTLIHVNIDMSDTNVAYSTDITLVDDVAKAAEKLSDAVRDKQQSQLGWDGANIATDVRNEYFKELDKKGLFASDGLINTPQVLQTLREILPRETIVTTDVGGFRLWAAQVFESYDQNTYITAGSWGGMGVGLPAAIGAQLANPERPVVALTGDGSLMMCIQELHTAVEYDLDLTTIVFNNSDYGVISKSPEIDQYTEGHQFQWSSPDFATIAEGFGCCSDSVETISEVRDLVTAALTHRSGPELIDIQVDPSEPTAAAAAEYTSSFDPQEYE</sequence>
<dbReference type="Pfam" id="PF02776">
    <property type="entry name" value="TPP_enzyme_N"/>
    <property type="match status" value="1"/>
</dbReference>
<feature type="domain" description="Thiamine pyrophosphate enzyme central" evidence="6">
    <location>
        <begin position="207"/>
        <end position="340"/>
    </location>
</feature>
<name>A0ABD5V911_9EURY</name>
<dbReference type="SUPFAM" id="SSF52467">
    <property type="entry name" value="DHS-like NAD/FAD-binding domain"/>
    <property type="match status" value="1"/>
</dbReference>
<dbReference type="InterPro" id="IPR029035">
    <property type="entry name" value="DHS-like_NAD/FAD-binding_dom"/>
</dbReference>
<evidence type="ECO:0000256" key="5">
    <source>
        <dbReference type="SAM" id="MobiDB-lite"/>
    </source>
</evidence>
<keyword evidence="10" id="KW-1185">Reference proteome</keyword>
<dbReference type="PROSITE" id="PS00187">
    <property type="entry name" value="TPP_ENZYMES"/>
    <property type="match status" value="1"/>
</dbReference>
<comment type="caution">
    <text evidence="9">The sequence shown here is derived from an EMBL/GenBank/DDBJ whole genome shotgun (WGS) entry which is preliminary data.</text>
</comment>
<dbReference type="CDD" id="cd07035">
    <property type="entry name" value="TPP_PYR_POX_like"/>
    <property type="match status" value="1"/>
</dbReference>
<dbReference type="InterPro" id="IPR012000">
    <property type="entry name" value="Thiamin_PyroP_enz_cen_dom"/>
</dbReference>
<feature type="region of interest" description="Disordered" evidence="5">
    <location>
        <begin position="556"/>
        <end position="578"/>
    </location>
</feature>
<dbReference type="InterPro" id="IPR029061">
    <property type="entry name" value="THDP-binding"/>
</dbReference>
<dbReference type="GO" id="GO:0044272">
    <property type="term" value="P:sulfur compound biosynthetic process"/>
    <property type="evidence" value="ECO:0007669"/>
    <property type="project" value="UniProtKB-ARBA"/>
</dbReference>
<protein>
    <submittedName>
        <fullName evidence="9">Thiamine pyrophosphate-binding protein</fullName>
    </submittedName>
</protein>
<dbReference type="Proteomes" id="UP001596312">
    <property type="component" value="Unassembled WGS sequence"/>
</dbReference>
<dbReference type="PANTHER" id="PTHR18968">
    <property type="entry name" value="THIAMINE PYROPHOSPHATE ENZYMES"/>
    <property type="match status" value="1"/>
</dbReference>
<dbReference type="Gene3D" id="3.40.50.1220">
    <property type="entry name" value="TPP-binding domain"/>
    <property type="match status" value="1"/>
</dbReference>
<reference evidence="9 10" key="1">
    <citation type="journal article" date="2019" name="Int. J. Syst. Evol. Microbiol.">
        <title>The Global Catalogue of Microorganisms (GCM) 10K type strain sequencing project: providing services to taxonomists for standard genome sequencing and annotation.</title>
        <authorList>
            <consortium name="The Broad Institute Genomics Platform"/>
            <consortium name="The Broad Institute Genome Sequencing Center for Infectious Disease"/>
            <person name="Wu L."/>
            <person name="Ma J."/>
        </authorList>
    </citation>
    <scope>NUCLEOTIDE SEQUENCE [LARGE SCALE GENOMIC DNA]</scope>
    <source>
        <strain evidence="9 10">CGMCC 1.3240</strain>
    </source>
</reference>
<feature type="domain" description="Thiamine pyrophosphate enzyme TPP-binding" evidence="7">
    <location>
        <begin position="405"/>
        <end position="553"/>
    </location>
</feature>